<dbReference type="RefSeq" id="WP_332863090.1">
    <property type="nucleotide sequence ID" value="NZ_JBAFSM010000001.1"/>
</dbReference>
<gene>
    <name evidence="2" type="ORF">V0288_00785</name>
</gene>
<feature type="domain" description="PAS" evidence="1">
    <location>
        <begin position="52"/>
        <end position="95"/>
    </location>
</feature>
<dbReference type="AlphaFoldDB" id="A0AAW9QN45"/>
<organism evidence="2 3">
    <name type="scientific">Pannus brasiliensis CCIBt3594</name>
    <dbReference type="NCBI Taxonomy" id="1427578"/>
    <lineage>
        <taxon>Bacteria</taxon>
        <taxon>Bacillati</taxon>
        <taxon>Cyanobacteriota</taxon>
        <taxon>Cyanophyceae</taxon>
        <taxon>Oscillatoriophycideae</taxon>
        <taxon>Chroococcales</taxon>
        <taxon>Microcystaceae</taxon>
        <taxon>Pannus</taxon>
    </lineage>
</organism>
<comment type="caution">
    <text evidence="2">The sequence shown here is derived from an EMBL/GenBank/DDBJ whole genome shotgun (WGS) entry which is preliminary data.</text>
</comment>
<dbReference type="Proteomes" id="UP001328733">
    <property type="component" value="Unassembled WGS sequence"/>
</dbReference>
<dbReference type="InterPro" id="IPR035965">
    <property type="entry name" value="PAS-like_dom_sf"/>
</dbReference>
<dbReference type="CDD" id="cd00130">
    <property type="entry name" value="PAS"/>
    <property type="match status" value="1"/>
</dbReference>
<dbReference type="Gene3D" id="3.30.450.20">
    <property type="entry name" value="PAS domain"/>
    <property type="match status" value="1"/>
</dbReference>
<dbReference type="InterPro" id="IPR013655">
    <property type="entry name" value="PAS_fold_3"/>
</dbReference>
<dbReference type="Pfam" id="PF08447">
    <property type="entry name" value="PAS_3"/>
    <property type="match status" value="1"/>
</dbReference>
<reference evidence="2 3" key="1">
    <citation type="submission" date="2024-01" db="EMBL/GenBank/DDBJ databases">
        <title>Genomic insights into the taxonomy and metabolism of the cyanobacterium Pannus brasiliensis CCIBt3594.</title>
        <authorList>
            <person name="Machado M."/>
            <person name="Botero N.B."/>
            <person name="Andreote A.P.D."/>
            <person name="Feitosa A.M.T."/>
            <person name="Popin R."/>
            <person name="Sivonen K."/>
            <person name="Fiore M.F."/>
        </authorList>
    </citation>
    <scope>NUCLEOTIDE SEQUENCE [LARGE SCALE GENOMIC DNA]</scope>
    <source>
        <strain evidence="2 3">CCIBt3594</strain>
    </source>
</reference>
<evidence type="ECO:0000259" key="1">
    <source>
        <dbReference type="PROSITE" id="PS50112"/>
    </source>
</evidence>
<dbReference type="InterPro" id="IPR000014">
    <property type="entry name" value="PAS"/>
</dbReference>
<dbReference type="PROSITE" id="PS50112">
    <property type="entry name" value="PAS"/>
    <property type="match status" value="1"/>
</dbReference>
<name>A0AAW9QN45_9CHRO</name>
<evidence type="ECO:0000313" key="3">
    <source>
        <dbReference type="Proteomes" id="UP001328733"/>
    </source>
</evidence>
<evidence type="ECO:0000313" key="2">
    <source>
        <dbReference type="EMBL" id="MEG3435642.1"/>
    </source>
</evidence>
<dbReference type="EMBL" id="JBAFSM010000001">
    <property type="protein sequence ID" value="MEG3435642.1"/>
    <property type="molecule type" value="Genomic_DNA"/>
</dbReference>
<dbReference type="SUPFAM" id="SSF55785">
    <property type="entry name" value="PYP-like sensor domain (PAS domain)"/>
    <property type="match status" value="1"/>
</dbReference>
<protein>
    <submittedName>
        <fullName evidence="2">PAS domain-containing protein</fullName>
    </submittedName>
</protein>
<accession>A0AAW9QN45</accession>
<keyword evidence="3" id="KW-1185">Reference proteome</keyword>
<sequence length="240" mass="27115">MAYTGKNLDESEGTPPLVLQLLARLPRSICQKVAGQFACMIHVFDLVEQRNLWVSGSVAERLGYTREEIQTMGMLALATLVHPEDLTLVAEYFQRFSGLQSGEILEITYRMRRADGTWGRFRSRETPYLRSTRDPSPQLLGIVEEIAETRPSPIGRTAPEPSPSVDRTRYSIEIVTGEPDGTYSLGPFGRAETEFLYHRYFRGLQDGEDGRIAVSIEKSPISRRPPLRVVPRKSEPYRPG</sequence>
<proteinExistence type="predicted"/>